<dbReference type="PANTHER" id="PTHR23305">
    <property type="entry name" value="OBG GTPASE FAMILY"/>
    <property type="match status" value="1"/>
</dbReference>
<dbReference type="Gene3D" id="1.10.8.470">
    <property type="match status" value="1"/>
</dbReference>
<dbReference type="Gene3D" id="3.40.50.300">
    <property type="entry name" value="P-loop containing nucleotide triphosphate hydrolases"/>
    <property type="match status" value="1"/>
</dbReference>
<evidence type="ECO:0000313" key="4">
    <source>
        <dbReference type="Proteomes" id="UP000002009"/>
    </source>
</evidence>
<dbReference type="AlphaFoldDB" id="C1EFL8"/>
<dbReference type="STRING" id="296587.C1EFL8"/>
<dbReference type="EMBL" id="CP001331">
    <property type="protein sequence ID" value="ACO67109.1"/>
    <property type="molecule type" value="Genomic_DNA"/>
</dbReference>
<dbReference type="InParanoid" id="C1EFL8"/>
<name>C1EFL8_MICCC</name>
<dbReference type="GO" id="GO:0016887">
    <property type="term" value="F:ATP hydrolysis activity"/>
    <property type="evidence" value="ECO:0007669"/>
    <property type="project" value="TreeGrafter"/>
</dbReference>
<dbReference type="RefSeq" id="XP_002505851.1">
    <property type="nucleotide sequence ID" value="XM_002505805.1"/>
</dbReference>
<dbReference type="InterPro" id="IPR027417">
    <property type="entry name" value="P-loop_NTPase"/>
</dbReference>
<dbReference type="KEGG" id="mis:MICPUN_54764"/>
<feature type="domain" description="G" evidence="2">
    <location>
        <begin position="134"/>
        <end position="256"/>
    </location>
</feature>
<dbReference type="PANTHER" id="PTHR23305:SF1">
    <property type="entry name" value="OBG-TYPE G DOMAIN-CONTAINING PROTEIN"/>
    <property type="match status" value="1"/>
</dbReference>
<feature type="compositionally biased region" description="Acidic residues" evidence="1">
    <location>
        <begin position="54"/>
        <end position="80"/>
    </location>
</feature>
<dbReference type="SUPFAM" id="SSF52540">
    <property type="entry name" value="P-loop containing nucleoside triphosphate hydrolases"/>
    <property type="match status" value="1"/>
</dbReference>
<dbReference type="Pfam" id="PF01926">
    <property type="entry name" value="MMR_HSR1"/>
    <property type="match status" value="1"/>
</dbReference>
<gene>
    <name evidence="3" type="ORF">MICPUN_54764</name>
</gene>
<dbReference type="InterPro" id="IPR006073">
    <property type="entry name" value="GTP-bd"/>
</dbReference>
<sequence length="551" mass="58295">MSRLGLEATAREAGEACGGGAALFSIVSEVREWAEGAARRAVAAGDFATVGEPRDDDGVDEDNEDEGDGDEDDDDADDDEVEVGRWWESEDTDPALVEAATMEALDAETRLRRALGTDAPFVVGAGGGRWTFVVGLVGKPSAGKSTFFNAARELAETDRGAARCAPHPFTTIEPNVGRAFAPVPCPCAAAGLRGTCDPAHGSEDVDGEHCRRIPVLVKDVAGLVPGAHAGRGRGNAFLNDLCDADVLVHVVDASGRTDREGVDQVGDSGVIGDSGVGVAGDIQWVREELHRWIFGNVRRKWRTVRRRPERLQDLFVGYHCVRATVDAALDRMPNNVPDPRGGITRERALAWTERELHLLVAHFLRVRFPILLALNKADVVGADVGIAAVRARWPGEPSVPTSARLDPGGVRRALKAAVGLKPPTLGFPVDDLDTGASRGGRRGGGGGGVGTADDASTERVGSLRECVVLRPGSTAWDLFGAVQSRGGGGDTGGGDGGSVVAARGEFVRAECRDGPGGCRRRLMRRDEAIHEGNCVVKFYVNQKASWQGKKK</sequence>
<dbReference type="GeneID" id="8248550"/>
<organism evidence="3 4">
    <name type="scientific">Micromonas commoda (strain RCC299 / NOUM17 / CCMP2709)</name>
    <name type="common">Picoplanktonic green alga</name>
    <dbReference type="NCBI Taxonomy" id="296587"/>
    <lineage>
        <taxon>Eukaryota</taxon>
        <taxon>Viridiplantae</taxon>
        <taxon>Chlorophyta</taxon>
        <taxon>Mamiellophyceae</taxon>
        <taxon>Mamiellales</taxon>
        <taxon>Mamiellaceae</taxon>
        <taxon>Micromonas</taxon>
    </lineage>
</organism>
<keyword evidence="4" id="KW-1185">Reference proteome</keyword>
<reference evidence="3 4" key="1">
    <citation type="journal article" date="2009" name="Science">
        <title>Green evolution and dynamic adaptations revealed by genomes of the marine picoeukaryotes Micromonas.</title>
        <authorList>
            <person name="Worden A.Z."/>
            <person name="Lee J.H."/>
            <person name="Mock T."/>
            <person name="Rouze P."/>
            <person name="Simmons M.P."/>
            <person name="Aerts A.L."/>
            <person name="Allen A.E."/>
            <person name="Cuvelier M.L."/>
            <person name="Derelle E."/>
            <person name="Everett M.V."/>
            <person name="Foulon E."/>
            <person name="Grimwood J."/>
            <person name="Gundlach H."/>
            <person name="Henrissat B."/>
            <person name="Napoli C."/>
            <person name="McDonald S.M."/>
            <person name="Parker M.S."/>
            <person name="Rombauts S."/>
            <person name="Salamov A."/>
            <person name="Von Dassow P."/>
            <person name="Badger J.H."/>
            <person name="Coutinho P.M."/>
            <person name="Demir E."/>
            <person name="Dubchak I."/>
            <person name="Gentemann C."/>
            <person name="Eikrem W."/>
            <person name="Gready J.E."/>
            <person name="John U."/>
            <person name="Lanier W."/>
            <person name="Lindquist E.A."/>
            <person name="Lucas S."/>
            <person name="Mayer K.F."/>
            <person name="Moreau H."/>
            <person name="Not F."/>
            <person name="Otillar R."/>
            <person name="Panaud O."/>
            <person name="Pangilinan J."/>
            <person name="Paulsen I."/>
            <person name="Piegu B."/>
            <person name="Poliakov A."/>
            <person name="Robbens S."/>
            <person name="Schmutz J."/>
            <person name="Toulza E."/>
            <person name="Wyss T."/>
            <person name="Zelensky A."/>
            <person name="Zhou K."/>
            <person name="Armbrust E.V."/>
            <person name="Bhattacharya D."/>
            <person name="Goodenough U.W."/>
            <person name="Van de Peer Y."/>
            <person name="Grigoriev I.V."/>
        </authorList>
    </citation>
    <scope>NUCLEOTIDE SEQUENCE [LARGE SCALE GENOMIC DNA]</scope>
    <source>
        <strain evidence="4">RCC299 / NOUM17</strain>
    </source>
</reference>
<evidence type="ECO:0000313" key="3">
    <source>
        <dbReference type="EMBL" id="ACO67109.1"/>
    </source>
</evidence>
<feature type="region of interest" description="Disordered" evidence="1">
    <location>
        <begin position="42"/>
        <end position="80"/>
    </location>
</feature>
<protein>
    <recommendedName>
        <fullName evidence="2">G domain-containing protein</fullName>
    </recommendedName>
</protein>
<proteinExistence type="predicted"/>
<dbReference type="OrthoDB" id="545683at2759"/>
<dbReference type="Proteomes" id="UP000002009">
    <property type="component" value="Chromosome 13"/>
</dbReference>
<dbReference type="GO" id="GO:0005737">
    <property type="term" value="C:cytoplasm"/>
    <property type="evidence" value="ECO:0007669"/>
    <property type="project" value="TreeGrafter"/>
</dbReference>
<feature type="region of interest" description="Disordered" evidence="1">
    <location>
        <begin position="428"/>
        <end position="455"/>
    </location>
</feature>
<evidence type="ECO:0000259" key="2">
    <source>
        <dbReference type="Pfam" id="PF01926"/>
    </source>
</evidence>
<dbReference type="GO" id="GO:0005525">
    <property type="term" value="F:GTP binding"/>
    <property type="evidence" value="ECO:0007669"/>
    <property type="project" value="InterPro"/>
</dbReference>
<accession>C1EFL8</accession>
<dbReference type="eggNOG" id="KOG1491">
    <property type="taxonomic scope" value="Eukaryota"/>
</dbReference>
<evidence type="ECO:0000256" key="1">
    <source>
        <dbReference type="SAM" id="MobiDB-lite"/>
    </source>
</evidence>